<evidence type="ECO:0000256" key="3">
    <source>
        <dbReference type="ARBA" id="ARBA00022840"/>
    </source>
</evidence>
<evidence type="ECO:0000256" key="1">
    <source>
        <dbReference type="ARBA" id="ARBA00022598"/>
    </source>
</evidence>
<dbReference type="STRING" id="454194.PYK22_02238"/>
<organism evidence="8 9">
    <name type="scientific">Pyrinomonas methylaliphatogenes</name>
    <dbReference type="NCBI Taxonomy" id="454194"/>
    <lineage>
        <taxon>Bacteria</taxon>
        <taxon>Pseudomonadati</taxon>
        <taxon>Acidobacteriota</taxon>
        <taxon>Blastocatellia</taxon>
        <taxon>Blastocatellales</taxon>
        <taxon>Pyrinomonadaceae</taxon>
        <taxon>Pyrinomonas</taxon>
    </lineage>
</organism>
<evidence type="ECO:0000259" key="7">
    <source>
        <dbReference type="PROSITE" id="PS51733"/>
    </source>
</evidence>
<sequence>MELKATILRYESLPSTNTEAANQARRGAPEGLCIVARVQTRGRGRQGRTWASPPGAGLYFSIVLRPRIEARWWPLLSLLGALASRDALREACALVADIKWPNDLLVEERKIGGVLAEVIETELGRACILGIGLNLRDGALPPEIRATATSVERVSGEAPNTETVLQALVRAIADWYGALHAPAGPERICREWEASSSYAFNRRVRATVGSETIEGLTRGLELDGALRLETEDGRIERIYSADIVSLRGVAG</sequence>
<dbReference type="SUPFAM" id="SSF55681">
    <property type="entry name" value="Class II aaRS and biotin synthetases"/>
    <property type="match status" value="1"/>
</dbReference>
<dbReference type="EMBL" id="CBXV010000007">
    <property type="protein sequence ID" value="CDM66223.1"/>
    <property type="molecule type" value="Genomic_DNA"/>
</dbReference>
<dbReference type="NCBIfam" id="TIGR00121">
    <property type="entry name" value="birA_ligase"/>
    <property type="match status" value="1"/>
</dbReference>
<dbReference type="RefSeq" id="WP_157770833.1">
    <property type="nucleotide sequence ID" value="NZ_CBXV010000007.1"/>
</dbReference>
<feature type="domain" description="BPL/LPL catalytic" evidence="7">
    <location>
        <begin position="1"/>
        <end position="180"/>
    </location>
</feature>
<dbReference type="Proteomes" id="UP000031518">
    <property type="component" value="Unassembled WGS sequence"/>
</dbReference>
<dbReference type="AlphaFoldDB" id="A0A0B6WY78"/>
<reference evidence="8 9" key="1">
    <citation type="submission" date="2013-12" db="EMBL/GenBank/DDBJ databases">
        <authorList>
            <person name="Stott M."/>
        </authorList>
    </citation>
    <scope>NUCLEOTIDE SEQUENCE [LARGE SCALE GENOMIC DNA]</scope>
    <source>
        <strain evidence="8 9">K22</strain>
    </source>
</reference>
<gene>
    <name evidence="8" type="ORF">PYK22_02238</name>
</gene>
<dbReference type="OrthoDB" id="9807064at2"/>
<proteinExistence type="predicted"/>
<dbReference type="EC" id="6.3.4.15" evidence="5"/>
<dbReference type="InterPro" id="IPR045864">
    <property type="entry name" value="aa-tRNA-synth_II/BPL/LPL"/>
</dbReference>
<dbReference type="InterPro" id="IPR008988">
    <property type="entry name" value="Transcriptional_repressor_C"/>
</dbReference>
<dbReference type="Pfam" id="PF03099">
    <property type="entry name" value="BPL_LplA_LipB"/>
    <property type="match status" value="1"/>
</dbReference>
<evidence type="ECO:0000256" key="2">
    <source>
        <dbReference type="ARBA" id="ARBA00022741"/>
    </source>
</evidence>
<comment type="catalytic activity">
    <reaction evidence="6">
        <text>biotin + L-lysyl-[protein] + ATP = N(6)-biotinyl-L-lysyl-[protein] + AMP + diphosphate + H(+)</text>
        <dbReference type="Rhea" id="RHEA:11756"/>
        <dbReference type="Rhea" id="RHEA-COMP:9752"/>
        <dbReference type="Rhea" id="RHEA-COMP:10505"/>
        <dbReference type="ChEBI" id="CHEBI:15378"/>
        <dbReference type="ChEBI" id="CHEBI:29969"/>
        <dbReference type="ChEBI" id="CHEBI:30616"/>
        <dbReference type="ChEBI" id="CHEBI:33019"/>
        <dbReference type="ChEBI" id="CHEBI:57586"/>
        <dbReference type="ChEBI" id="CHEBI:83144"/>
        <dbReference type="ChEBI" id="CHEBI:456215"/>
        <dbReference type="EC" id="6.3.4.15"/>
    </reaction>
</comment>
<dbReference type="Pfam" id="PF02237">
    <property type="entry name" value="BPL_C"/>
    <property type="match status" value="1"/>
</dbReference>
<reference evidence="8 9" key="2">
    <citation type="submission" date="2015-01" db="EMBL/GenBank/DDBJ databases">
        <title>Complete genome sequence of Pyrinomonas methylaliphatogenes type strain K22T.</title>
        <authorList>
            <person name="Lee K.C.Y."/>
            <person name="Power J.F."/>
            <person name="Dunfield P.F."/>
            <person name="Morgan X.C."/>
            <person name="Huttenhower C."/>
            <person name="Stott M.B."/>
        </authorList>
    </citation>
    <scope>NUCLEOTIDE SEQUENCE [LARGE SCALE GENOMIC DNA]</scope>
    <source>
        <strain evidence="8 9">K22</strain>
    </source>
</reference>
<dbReference type="InterPro" id="IPR003142">
    <property type="entry name" value="BPL_C"/>
</dbReference>
<evidence type="ECO:0000256" key="5">
    <source>
        <dbReference type="ARBA" id="ARBA00024227"/>
    </source>
</evidence>
<keyword evidence="9" id="KW-1185">Reference proteome</keyword>
<keyword evidence="2" id="KW-0547">Nucleotide-binding</keyword>
<name>A0A0B6WY78_9BACT</name>
<dbReference type="PANTHER" id="PTHR12835:SF5">
    <property type="entry name" value="BIOTIN--PROTEIN LIGASE"/>
    <property type="match status" value="1"/>
</dbReference>
<keyword evidence="4" id="KW-0092">Biotin</keyword>
<dbReference type="InterPro" id="IPR004408">
    <property type="entry name" value="Biotin_CoA_COase_ligase"/>
</dbReference>
<evidence type="ECO:0000256" key="6">
    <source>
        <dbReference type="ARBA" id="ARBA00047846"/>
    </source>
</evidence>
<dbReference type="PROSITE" id="PS51733">
    <property type="entry name" value="BPL_LPL_CATALYTIC"/>
    <property type="match status" value="1"/>
</dbReference>
<evidence type="ECO:0000256" key="4">
    <source>
        <dbReference type="ARBA" id="ARBA00023267"/>
    </source>
</evidence>
<dbReference type="Gene3D" id="3.30.930.10">
    <property type="entry name" value="Bira Bifunctional Protein, Domain 2"/>
    <property type="match status" value="1"/>
</dbReference>
<dbReference type="SUPFAM" id="SSF50037">
    <property type="entry name" value="C-terminal domain of transcriptional repressors"/>
    <property type="match status" value="1"/>
</dbReference>
<dbReference type="GO" id="GO:0005524">
    <property type="term" value="F:ATP binding"/>
    <property type="evidence" value="ECO:0007669"/>
    <property type="project" value="UniProtKB-KW"/>
</dbReference>
<protein>
    <recommendedName>
        <fullName evidence="5">biotin--[biotin carboxyl-carrier protein] ligase</fullName>
        <ecNumber evidence="5">6.3.4.15</ecNumber>
    </recommendedName>
</protein>
<accession>A0A0B6WY78</accession>
<dbReference type="CDD" id="cd16442">
    <property type="entry name" value="BPL"/>
    <property type="match status" value="1"/>
</dbReference>
<evidence type="ECO:0000313" key="8">
    <source>
        <dbReference type="EMBL" id="CDM66223.1"/>
    </source>
</evidence>
<dbReference type="GO" id="GO:0005737">
    <property type="term" value="C:cytoplasm"/>
    <property type="evidence" value="ECO:0007669"/>
    <property type="project" value="TreeGrafter"/>
</dbReference>
<keyword evidence="3" id="KW-0067">ATP-binding</keyword>
<evidence type="ECO:0000313" key="9">
    <source>
        <dbReference type="Proteomes" id="UP000031518"/>
    </source>
</evidence>
<keyword evidence="1 8" id="KW-0436">Ligase</keyword>
<dbReference type="Gene3D" id="2.30.30.100">
    <property type="match status" value="1"/>
</dbReference>
<dbReference type="InterPro" id="IPR004143">
    <property type="entry name" value="BPL_LPL_catalytic"/>
</dbReference>
<dbReference type="GO" id="GO:0004077">
    <property type="term" value="F:biotin--[biotin carboxyl-carrier protein] ligase activity"/>
    <property type="evidence" value="ECO:0007669"/>
    <property type="project" value="UniProtKB-EC"/>
</dbReference>
<dbReference type="PANTHER" id="PTHR12835">
    <property type="entry name" value="BIOTIN PROTEIN LIGASE"/>
    <property type="match status" value="1"/>
</dbReference>